<reference evidence="1" key="1">
    <citation type="submission" date="2020-11" db="EMBL/GenBank/DDBJ databases">
        <authorList>
            <consortium name="DOE Joint Genome Institute"/>
            <person name="Ahrendt S."/>
            <person name="Riley R."/>
            <person name="Andreopoulos W."/>
            <person name="Labutti K."/>
            <person name="Pangilinan J."/>
            <person name="Ruiz-Duenas F.J."/>
            <person name="Barrasa J.M."/>
            <person name="Sanchez-Garcia M."/>
            <person name="Camarero S."/>
            <person name="Miyauchi S."/>
            <person name="Serrano A."/>
            <person name="Linde D."/>
            <person name="Babiker R."/>
            <person name="Drula E."/>
            <person name="Ayuso-Fernandez I."/>
            <person name="Pacheco R."/>
            <person name="Padilla G."/>
            <person name="Ferreira P."/>
            <person name="Barriuso J."/>
            <person name="Kellner H."/>
            <person name="Castanera R."/>
            <person name="Alfaro M."/>
            <person name="Ramirez L."/>
            <person name="Pisabarro A.G."/>
            <person name="Kuo A."/>
            <person name="Tritt A."/>
            <person name="Lipzen A."/>
            <person name="He G."/>
            <person name="Yan M."/>
            <person name="Ng V."/>
            <person name="Cullen D."/>
            <person name="Martin F."/>
            <person name="Rosso M.-N."/>
            <person name="Henrissat B."/>
            <person name="Hibbett D."/>
            <person name="Martinez A.T."/>
            <person name="Grigoriev I.V."/>
        </authorList>
    </citation>
    <scope>NUCLEOTIDE SEQUENCE</scope>
    <source>
        <strain evidence="1">CIRM-BRFM 674</strain>
    </source>
</reference>
<dbReference type="Proteomes" id="UP000807469">
    <property type="component" value="Unassembled WGS sequence"/>
</dbReference>
<dbReference type="EMBL" id="MU155467">
    <property type="protein sequence ID" value="KAF9473135.1"/>
    <property type="molecule type" value="Genomic_DNA"/>
</dbReference>
<protein>
    <recommendedName>
        <fullName evidence="3">F-box domain-containing protein</fullName>
    </recommendedName>
</protein>
<keyword evidence="2" id="KW-1185">Reference proteome</keyword>
<comment type="caution">
    <text evidence="1">The sequence shown here is derived from an EMBL/GenBank/DDBJ whole genome shotgun (WGS) entry which is preliminary data.</text>
</comment>
<evidence type="ECO:0008006" key="3">
    <source>
        <dbReference type="Google" id="ProtNLM"/>
    </source>
</evidence>
<evidence type="ECO:0000313" key="1">
    <source>
        <dbReference type="EMBL" id="KAF9473135.1"/>
    </source>
</evidence>
<name>A0A9P5YSX3_9AGAR</name>
<dbReference type="SUPFAM" id="SSF52047">
    <property type="entry name" value="RNI-like"/>
    <property type="match status" value="1"/>
</dbReference>
<gene>
    <name evidence="1" type="ORF">BDN70DRAFT_925315</name>
</gene>
<proteinExistence type="predicted"/>
<accession>A0A9P5YSX3</accession>
<sequence>MSAFSVLPFDIFERIVDTLSQDDTTLSSTKSCSLVCRDLLAICRTRIFASIVLNNDYTKPPSTNFAWIQSGTSQQFERLMSLNPNLGAFIRDLEYQTIKQDLKKPEGMIRSLRCVTRLRSLHLLNGASKHLFMWDNNVLRPALLQILHVPTLTTLSLFQIHRFLVEDLAPCVNLEKLKCYDVKATTPPSSAHARSFSPIQFRDISFDGKSDGMARRMHAVCAGREPWVDISRLSILSYTMKSGDSLKAFFNLLGQCHHLCSLNLDLSFEFFKQSFIGLAQLLVPSAQTLKHLKVVSHFDGSFGRIDPFFGITEELGKVVSHNVIEDIDLGITYYTKAQTDPERQ</sequence>
<dbReference type="AlphaFoldDB" id="A0A9P5YSX3"/>
<evidence type="ECO:0000313" key="2">
    <source>
        <dbReference type="Proteomes" id="UP000807469"/>
    </source>
</evidence>
<organism evidence="1 2">
    <name type="scientific">Pholiota conissans</name>
    <dbReference type="NCBI Taxonomy" id="109636"/>
    <lineage>
        <taxon>Eukaryota</taxon>
        <taxon>Fungi</taxon>
        <taxon>Dikarya</taxon>
        <taxon>Basidiomycota</taxon>
        <taxon>Agaricomycotina</taxon>
        <taxon>Agaricomycetes</taxon>
        <taxon>Agaricomycetidae</taxon>
        <taxon>Agaricales</taxon>
        <taxon>Agaricineae</taxon>
        <taxon>Strophariaceae</taxon>
        <taxon>Pholiota</taxon>
    </lineage>
</organism>
<dbReference type="OrthoDB" id="2914213at2759"/>